<keyword evidence="4" id="KW-0732">Signal</keyword>
<keyword evidence="1" id="KW-0433">Leucine-rich repeat</keyword>
<dbReference type="InterPro" id="IPR001611">
    <property type="entry name" value="Leu-rich_rpt"/>
</dbReference>
<feature type="region of interest" description="Disordered" evidence="3">
    <location>
        <begin position="631"/>
        <end position="691"/>
    </location>
</feature>
<name>A0A8J2LHG9_9HEXA</name>
<dbReference type="InterPro" id="IPR003591">
    <property type="entry name" value="Leu-rich_rpt_typical-subtyp"/>
</dbReference>
<feature type="compositionally biased region" description="Polar residues" evidence="3">
    <location>
        <begin position="655"/>
        <end position="669"/>
    </location>
</feature>
<dbReference type="OrthoDB" id="2020019at2759"/>
<feature type="compositionally biased region" description="Low complexity" evidence="3">
    <location>
        <begin position="670"/>
        <end position="691"/>
    </location>
</feature>
<dbReference type="EMBL" id="CAJVCH010570058">
    <property type="protein sequence ID" value="CAG7833920.1"/>
    <property type="molecule type" value="Genomic_DNA"/>
</dbReference>
<keyword evidence="2" id="KW-0677">Repeat</keyword>
<evidence type="ECO:0000313" key="5">
    <source>
        <dbReference type="EMBL" id="CAG7833920.1"/>
    </source>
</evidence>
<dbReference type="PANTHER" id="PTHR24366:SF96">
    <property type="entry name" value="LEUCINE RICH REPEAT CONTAINING 53"/>
    <property type="match status" value="1"/>
</dbReference>
<organism evidence="5 6">
    <name type="scientific">Allacma fusca</name>
    <dbReference type="NCBI Taxonomy" id="39272"/>
    <lineage>
        <taxon>Eukaryota</taxon>
        <taxon>Metazoa</taxon>
        <taxon>Ecdysozoa</taxon>
        <taxon>Arthropoda</taxon>
        <taxon>Hexapoda</taxon>
        <taxon>Collembola</taxon>
        <taxon>Symphypleona</taxon>
        <taxon>Sminthuridae</taxon>
        <taxon>Allacma</taxon>
    </lineage>
</organism>
<dbReference type="Proteomes" id="UP000708208">
    <property type="component" value="Unassembled WGS sequence"/>
</dbReference>
<dbReference type="FunFam" id="3.80.10.10:FF:001360">
    <property type="entry name" value="Uncharacterized protein"/>
    <property type="match status" value="1"/>
</dbReference>
<dbReference type="Pfam" id="PF13855">
    <property type="entry name" value="LRR_8"/>
    <property type="match status" value="2"/>
</dbReference>
<dbReference type="PANTHER" id="PTHR24366">
    <property type="entry name" value="IG(IMMUNOGLOBULIN) AND LRR(LEUCINE RICH REPEAT) DOMAINS"/>
    <property type="match status" value="1"/>
</dbReference>
<keyword evidence="6" id="KW-1185">Reference proteome</keyword>
<evidence type="ECO:0000256" key="4">
    <source>
        <dbReference type="SAM" id="SignalP"/>
    </source>
</evidence>
<gene>
    <name evidence="5" type="ORF">AFUS01_LOCUS43483</name>
</gene>
<dbReference type="SMART" id="SM00369">
    <property type="entry name" value="LRR_TYP"/>
    <property type="match status" value="6"/>
</dbReference>
<comment type="caution">
    <text evidence="5">The sequence shown here is derived from an EMBL/GenBank/DDBJ whole genome shotgun (WGS) entry which is preliminary data.</text>
</comment>
<evidence type="ECO:0000256" key="3">
    <source>
        <dbReference type="SAM" id="MobiDB-lite"/>
    </source>
</evidence>
<feature type="chain" id="PRO_5035196973" evidence="4">
    <location>
        <begin position="24"/>
        <end position="797"/>
    </location>
</feature>
<sequence length="797" mass="89820">MDTSSSTFVFLTILLLLNLQSEALSLGDCPSDCICYQDHLSNLASWRWLEAGVSVPREEDDPHFNPYLDHNEVHENPIATWKKLNNSNDKLKTVTCIIRSDKPSTLATTLEQLPVDVQVLSILQAPGSGNLTLTKESMSRFNSLVGLELQGVTNHDGHQGVYVFRLSANALTGQDKLTYLNLDQVLIEQTEVKNHKQEDVFVKVRPLGDDDTDDLQPRLLYLGIREKNEDEKIVPYSEYRKEKVELHEIPGKQGVPKITVAFTHLSKLVHLRISGCKMLDISWDMFYKLSSLKYLLLDNNDLLFLPDFVFYATPNLTALSLAGNRILNLQTVGLAGLLHLEKLDVTHNNITHLSELSLPPFPHLKVADFRYNPIETIFPNTFEVMNTTETLYLGNPATPLEFFANSFYGLVALKKLDISNVRLGALEGQMLKGMPQLQTLIMTGAIKTISYDAFTEVPKLEKITLSKCGLVKISMDTFFGLSSLKELDLSHNQLEVLAPGVFDEQSSLREVYLQHNKLQTLPPNIFNRLSAQLIRLEGNPWHCSCDMIHWDPKVTNVVKRYYVQKNTTYCQPQYDKGSMCNHGEQSFQIKYVFEKRASPICRTPAKVQRKSVFEAQQKVLKNCVSVKKVPKPGKIISQNNSGMSPNKHQTKPPKISNSTVTQTTDDSQATNDSKTTDNTQTTQKNSLTTTPATTETAVYSILKSPRVSISEHNSQNNFANNLNSLPRFPSPSEKATQLKNKITVAQIMPYRSKPVTMKPNDSENLENRLNPIAPYSSISKKSLKLARLQKSLKNRHF</sequence>
<accession>A0A8J2LHG9</accession>
<feature type="compositionally biased region" description="Polar residues" evidence="3">
    <location>
        <begin position="636"/>
        <end position="647"/>
    </location>
</feature>
<reference evidence="5" key="1">
    <citation type="submission" date="2021-06" db="EMBL/GenBank/DDBJ databases">
        <authorList>
            <person name="Hodson N. C."/>
            <person name="Mongue J. A."/>
            <person name="Jaron S. K."/>
        </authorList>
    </citation>
    <scope>NUCLEOTIDE SEQUENCE</scope>
</reference>
<evidence type="ECO:0000256" key="2">
    <source>
        <dbReference type="ARBA" id="ARBA00022737"/>
    </source>
</evidence>
<dbReference type="AlphaFoldDB" id="A0A8J2LHG9"/>
<feature type="signal peptide" evidence="4">
    <location>
        <begin position="1"/>
        <end position="23"/>
    </location>
</feature>
<evidence type="ECO:0000256" key="1">
    <source>
        <dbReference type="ARBA" id="ARBA00022614"/>
    </source>
</evidence>
<dbReference type="PROSITE" id="PS51450">
    <property type="entry name" value="LRR"/>
    <property type="match status" value="2"/>
</dbReference>
<dbReference type="SMART" id="SM00364">
    <property type="entry name" value="LRR_BAC"/>
    <property type="match status" value="4"/>
</dbReference>
<evidence type="ECO:0000313" key="6">
    <source>
        <dbReference type="Proteomes" id="UP000708208"/>
    </source>
</evidence>
<proteinExistence type="predicted"/>
<protein>
    <submittedName>
        <fullName evidence="5">Uncharacterized protein</fullName>
    </submittedName>
</protein>